<gene>
    <name evidence="1" type="ORF">NDU88_005750</name>
</gene>
<dbReference type="EMBL" id="JANPWB010000010">
    <property type="protein sequence ID" value="KAJ1139376.1"/>
    <property type="molecule type" value="Genomic_DNA"/>
</dbReference>
<dbReference type="SUPFAM" id="SSF56973">
    <property type="entry name" value="Aerolisin/ETX pore-forming domain"/>
    <property type="match status" value="1"/>
</dbReference>
<name>A0AAV7QJ58_PLEWA</name>
<accession>A0AAV7QJ58</accession>
<dbReference type="PANTHER" id="PTHR48219:SF2">
    <property type="entry name" value="VACUOLAR PROTEIN SORTING-ASSOCIATED PROTEIN 62"/>
    <property type="match status" value="1"/>
</dbReference>
<sequence>MWVTRSTAGASAELRACSPGSLGAGAPRLCCSQPTLQHHCISVETAACADVLPPVTGTRLQSNPLSRMGASAALFLMFLCILYTQPASSSDKLIYAYTTQFEEIWNDRESGAKDDVSIWRPMAFQAGFYPVGDTAVNNYSPPPNAAIIVKDVGNGFVTPPSSFRVIWKDSGSGAAKDVTIYQMIPPSGYVCLGNAAVGNYHQLPNVNGYRCVRSDLVQTGFLFPIWNDIGSGASADVGLWRIENDPAQPGGLTSESFISVSNYNRPSDTPYILNSNKITLPSQGDSADIALVLYQTQEMVDIWDDKGSGAYRDVSFWKADHCCSLGHIAVDNYNKPSGVFAKEIKAGTLVKPTSFVQVWTDRGSGAKRDGAVWRPVCPPGYVALGYAATGNYAPPSADGFRCVKAEYVTPAQWTWVWNDRGSGARDDVSIWKASPINPEGQTLNAMSGIKRHGDMDIPAYVLKSNYVLVHNSKPTKKVVIYDVNYNFNDKKILRTEPLQLSARTKVQNCAAPEDSPPVYAERQLSYTLETESSWSFESSVEIGVTVEVSAGIPGLGDISVSSSVTTTFTVGTAGRRMESTTDSINAKVEARPKYSVDYFVAGTRYTADIPWTGKMRTIFEDDTINIENVKGVYIGVQVAEIIVTADAPIRCG</sequence>
<organism evidence="1 2">
    <name type="scientific">Pleurodeles waltl</name>
    <name type="common">Iberian ribbed newt</name>
    <dbReference type="NCBI Taxonomy" id="8319"/>
    <lineage>
        <taxon>Eukaryota</taxon>
        <taxon>Metazoa</taxon>
        <taxon>Chordata</taxon>
        <taxon>Craniata</taxon>
        <taxon>Vertebrata</taxon>
        <taxon>Euteleostomi</taxon>
        <taxon>Amphibia</taxon>
        <taxon>Batrachia</taxon>
        <taxon>Caudata</taxon>
        <taxon>Salamandroidea</taxon>
        <taxon>Salamandridae</taxon>
        <taxon>Pleurodelinae</taxon>
        <taxon>Pleurodeles</taxon>
    </lineage>
</organism>
<dbReference type="Gene3D" id="2.170.15.10">
    <property type="entry name" value="Proaerolysin, chain A, domain 3"/>
    <property type="match status" value="1"/>
</dbReference>
<comment type="caution">
    <text evidence="1">The sequence shown here is derived from an EMBL/GenBank/DDBJ whole genome shotgun (WGS) entry which is preliminary data.</text>
</comment>
<dbReference type="InterPro" id="IPR009291">
    <property type="entry name" value="Vps62"/>
</dbReference>
<proteinExistence type="predicted"/>
<evidence type="ECO:0000313" key="2">
    <source>
        <dbReference type="Proteomes" id="UP001066276"/>
    </source>
</evidence>
<dbReference type="PANTHER" id="PTHR48219">
    <property type="entry name" value="VACUOLAR PROTEIN SORTING-ASSOCIATED PROTEIN 62-RELATED"/>
    <property type="match status" value="1"/>
</dbReference>
<evidence type="ECO:0000313" key="1">
    <source>
        <dbReference type="EMBL" id="KAJ1139376.1"/>
    </source>
</evidence>
<dbReference type="Pfam" id="PF06101">
    <property type="entry name" value="Vps62"/>
    <property type="match status" value="2"/>
</dbReference>
<dbReference type="AlphaFoldDB" id="A0AAV7QJ58"/>
<protein>
    <submittedName>
        <fullName evidence="1">Uncharacterized protein</fullName>
    </submittedName>
</protein>
<dbReference type="Proteomes" id="UP001066276">
    <property type="component" value="Chromosome 6"/>
</dbReference>
<keyword evidence="2" id="KW-1185">Reference proteome</keyword>
<reference evidence="1" key="1">
    <citation type="journal article" date="2022" name="bioRxiv">
        <title>Sequencing and chromosome-scale assembly of the giantPleurodeles waltlgenome.</title>
        <authorList>
            <person name="Brown T."/>
            <person name="Elewa A."/>
            <person name="Iarovenko S."/>
            <person name="Subramanian E."/>
            <person name="Araus A.J."/>
            <person name="Petzold A."/>
            <person name="Susuki M."/>
            <person name="Suzuki K.-i.T."/>
            <person name="Hayashi T."/>
            <person name="Toyoda A."/>
            <person name="Oliveira C."/>
            <person name="Osipova E."/>
            <person name="Leigh N.D."/>
            <person name="Simon A."/>
            <person name="Yun M.H."/>
        </authorList>
    </citation>
    <scope>NUCLEOTIDE SEQUENCE</scope>
    <source>
        <strain evidence="1">20211129_DDA</strain>
        <tissue evidence="1">Liver</tissue>
    </source>
</reference>